<evidence type="ECO:0000259" key="19">
    <source>
        <dbReference type="PROSITE" id="PS50109"/>
    </source>
</evidence>
<comment type="subunit">
    <text evidence="14">At low DSF concentrations, interacts with RpfF.</text>
</comment>
<dbReference type="GO" id="GO:0005524">
    <property type="term" value="F:ATP binding"/>
    <property type="evidence" value="ECO:0007669"/>
    <property type="project" value="UniProtKB-KW"/>
</dbReference>
<dbReference type="SMART" id="SM00448">
    <property type="entry name" value="REC"/>
    <property type="match status" value="1"/>
</dbReference>
<dbReference type="Gene3D" id="1.20.120.160">
    <property type="entry name" value="HPT domain"/>
    <property type="match status" value="1"/>
</dbReference>
<dbReference type="FunFam" id="1.10.287.130:FF:000002">
    <property type="entry name" value="Two-component osmosensing histidine kinase"/>
    <property type="match status" value="1"/>
</dbReference>
<reference evidence="22" key="1">
    <citation type="journal article" date="2020" name="mSystems">
        <title>Genome- and Community-Level Interaction Insights into Carbon Utilization and Element Cycling Functions of Hydrothermarchaeota in Hydrothermal Sediment.</title>
        <authorList>
            <person name="Zhou Z."/>
            <person name="Liu Y."/>
            <person name="Xu W."/>
            <person name="Pan J."/>
            <person name="Luo Z.H."/>
            <person name="Li M."/>
        </authorList>
    </citation>
    <scope>NUCLEOTIDE SEQUENCE [LARGE SCALE GENOMIC DNA]</scope>
    <source>
        <strain evidence="22">SpSt-1181</strain>
    </source>
</reference>
<proteinExistence type="predicted"/>
<dbReference type="InterPro" id="IPR036641">
    <property type="entry name" value="HPT_dom_sf"/>
</dbReference>
<dbReference type="GO" id="GO:0005886">
    <property type="term" value="C:plasma membrane"/>
    <property type="evidence" value="ECO:0007669"/>
    <property type="project" value="UniProtKB-SubCell"/>
</dbReference>
<dbReference type="InterPro" id="IPR001789">
    <property type="entry name" value="Sig_transdc_resp-reg_receiver"/>
</dbReference>
<feature type="non-terminal residue" evidence="22">
    <location>
        <position position="1"/>
    </location>
</feature>
<evidence type="ECO:0000256" key="13">
    <source>
        <dbReference type="ARBA" id="ARBA00023136"/>
    </source>
</evidence>
<dbReference type="PROSITE" id="PS50110">
    <property type="entry name" value="RESPONSE_REGULATORY"/>
    <property type="match status" value="1"/>
</dbReference>
<keyword evidence="5 17" id="KW-0597">Phosphoprotein</keyword>
<evidence type="ECO:0000256" key="17">
    <source>
        <dbReference type="PROSITE-ProRule" id="PRU00169"/>
    </source>
</evidence>
<dbReference type="Gene3D" id="3.30.565.10">
    <property type="entry name" value="Histidine kinase-like ATPase, C-terminal domain"/>
    <property type="match status" value="1"/>
</dbReference>
<dbReference type="Pfam" id="PF00072">
    <property type="entry name" value="Response_reg"/>
    <property type="match status" value="1"/>
</dbReference>
<dbReference type="InterPro" id="IPR003661">
    <property type="entry name" value="HisK_dim/P_dom"/>
</dbReference>
<gene>
    <name evidence="22" type="ORF">ENN50_01620</name>
</gene>
<dbReference type="CDD" id="cd16922">
    <property type="entry name" value="HATPase_EvgS-ArcB-TorS-like"/>
    <property type="match status" value="1"/>
</dbReference>
<dbReference type="SUPFAM" id="SSF55874">
    <property type="entry name" value="ATPase domain of HSP90 chaperone/DNA topoisomerase II/histidine kinase"/>
    <property type="match status" value="1"/>
</dbReference>
<dbReference type="PANTHER" id="PTHR45339:SF1">
    <property type="entry name" value="HYBRID SIGNAL TRANSDUCTION HISTIDINE KINASE J"/>
    <property type="match status" value="1"/>
</dbReference>
<dbReference type="InterPro" id="IPR004358">
    <property type="entry name" value="Sig_transdc_His_kin-like_C"/>
</dbReference>
<keyword evidence="8" id="KW-0547">Nucleotide-binding</keyword>
<keyword evidence="10" id="KW-0067">ATP-binding</keyword>
<dbReference type="CDD" id="cd00082">
    <property type="entry name" value="HisKA"/>
    <property type="match status" value="1"/>
</dbReference>
<evidence type="ECO:0000256" key="9">
    <source>
        <dbReference type="ARBA" id="ARBA00022777"/>
    </source>
</evidence>
<dbReference type="EMBL" id="DSBW01000036">
    <property type="protein sequence ID" value="HED30394.1"/>
    <property type="molecule type" value="Genomic_DNA"/>
</dbReference>
<protein>
    <recommendedName>
        <fullName evidence="15">Sensory/regulatory protein RpfC</fullName>
        <ecNumber evidence="3">2.7.13.3</ecNumber>
    </recommendedName>
</protein>
<evidence type="ECO:0000256" key="2">
    <source>
        <dbReference type="ARBA" id="ARBA00004651"/>
    </source>
</evidence>
<dbReference type="EC" id="2.7.13.3" evidence="3"/>
<feature type="domain" description="Histidine kinase" evidence="19">
    <location>
        <begin position="66"/>
        <end position="287"/>
    </location>
</feature>
<keyword evidence="11" id="KW-1133">Transmembrane helix</keyword>
<dbReference type="PROSITE" id="PS50894">
    <property type="entry name" value="HPT"/>
    <property type="match status" value="1"/>
</dbReference>
<dbReference type="SUPFAM" id="SSF47384">
    <property type="entry name" value="Homodimeric domain of signal transducing histidine kinase"/>
    <property type="match status" value="1"/>
</dbReference>
<dbReference type="PANTHER" id="PTHR45339">
    <property type="entry name" value="HYBRID SIGNAL TRANSDUCTION HISTIDINE KINASE J"/>
    <property type="match status" value="1"/>
</dbReference>
<evidence type="ECO:0000256" key="11">
    <source>
        <dbReference type="ARBA" id="ARBA00022989"/>
    </source>
</evidence>
<keyword evidence="7" id="KW-0812">Transmembrane</keyword>
<dbReference type="InterPro" id="IPR003594">
    <property type="entry name" value="HATPase_dom"/>
</dbReference>
<dbReference type="Gene3D" id="1.10.287.130">
    <property type="match status" value="1"/>
</dbReference>
<keyword evidence="13" id="KW-0472">Membrane</keyword>
<sequence>IPEDADARTVIRLQRDALMNLLYDANVSRNALIKANKRLEAAIRQANTLAASAEAANVSKSQFLANMSHEIRTPLNGVIGMTELLLESDLDPEQRKFADTINLSGRNLPRLVNDILDFSRIEAKRMEIEQVDLDLLVILEEVLALFSYKARKKGLELIFLPDSDLPLKLRGDPARLQQILVNLIGNAIKFTSSGHITISIECRRETSHTATLRFIVSDTGIGIPRNRLKAVFEPFAQADGSTVRQYGGTGLGLSISSQLAEKMHSRLYVRSVPEKGSTFWFTLEFPRQDMSNTCNQVASSLRGRKILLIESAEPCRKLFQLIGASLNVDIDIAVTVDDALEWLSRGHGYDCVFYAPSEERGLADRGLEKELQSRSIPFVVLIPESEELRKWTNGEGSAVPVLQKPVRSHDVYVCLLDILQPGSSHREAAGAGSRQKQMFAARLPDRQWHLLLVEDSRVNQQVVVAMLSSEGYRIDIAANGIQALEMLARSSYDLVLMDCQMPEMDGYEATMRIRSGANGVLQPDIPVIALTANAMEGDRKKCLDAGMDENLPKPFRKTDLVTLLQRFVQHSAVREEKETYQQKKKYVMDEYGEQVFQHSEMLERLQQDRAVARMILESFLDDIPLQLDTLKHGIAENDLEKVILTAHAIKGGSLIVGARRFSNAAAELEHEARDSGLGGTGTLLETLYEEFTVLETHIRRSPLMQDNE</sequence>
<evidence type="ECO:0000256" key="1">
    <source>
        <dbReference type="ARBA" id="ARBA00000085"/>
    </source>
</evidence>
<evidence type="ECO:0000256" key="15">
    <source>
        <dbReference type="ARBA" id="ARBA00068150"/>
    </source>
</evidence>
<dbReference type="InterPro" id="IPR036097">
    <property type="entry name" value="HisK_dim/P_sf"/>
</dbReference>
<organism evidence="22">
    <name type="scientific">Prosthecochloris aestuarii</name>
    <dbReference type="NCBI Taxonomy" id="1102"/>
    <lineage>
        <taxon>Bacteria</taxon>
        <taxon>Pseudomonadati</taxon>
        <taxon>Chlorobiota</taxon>
        <taxon>Chlorobiia</taxon>
        <taxon>Chlorobiales</taxon>
        <taxon>Chlorobiaceae</taxon>
        <taxon>Prosthecochloris</taxon>
    </lineage>
</organism>
<dbReference type="SUPFAM" id="SSF47226">
    <property type="entry name" value="Histidine-containing phosphotransfer domain, HPT domain"/>
    <property type="match status" value="1"/>
</dbReference>
<evidence type="ECO:0000256" key="12">
    <source>
        <dbReference type="ARBA" id="ARBA00023012"/>
    </source>
</evidence>
<evidence type="ECO:0000256" key="7">
    <source>
        <dbReference type="ARBA" id="ARBA00022692"/>
    </source>
</evidence>
<dbReference type="Gene3D" id="3.40.50.2300">
    <property type="match status" value="1"/>
</dbReference>
<dbReference type="CDD" id="cd00088">
    <property type="entry name" value="HPT"/>
    <property type="match status" value="1"/>
</dbReference>
<evidence type="ECO:0000256" key="10">
    <source>
        <dbReference type="ARBA" id="ARBA00022840"/>
    </source>
</evidence>
<dbReference type="Proteomes" id="UP000886335">
    <property type="component" value="Unassembled WGS sequence"/>
</dbReference>
<dbReference type="SMART" id="SM00387">
    <property type="entry name" value="HATPase_c"/>
    <property type="match status" value="1"/>
</dbReference>
<evidence type="ECO:0000256" key="5">
    <source>
        <dbReference type="ARBA" id="ARBA00022553"/>
    </source>
</evidence>
<feature type="modified residue" description="4-aspartylphosphate" evidence="17">
    <location>
        <position position="498"/>
    </location>
</feature>
<dbReference type="InterPro" id="IPR036890">
    <property type="entry name" value="HATPase_C_sf"/>
</dbReference>
<dbReference type="AlphaFoldDB" id="A0A831SRB2"/>
<evidence type="ECO:0000256" key="4">
    <source>
        <dbReference type="ARBA" id="ARBA00022475"/>
    </source>
</evidence>
<comment type="caution">
    <text evidence="22">The sequence shown here is derived from an EMBL/GenBank/DDBJ whole genome shotgun (WGS) entry which is preliminary data.</text>
</comment>
<dbReference type="CDD" id="cd17546">
    <property type="entry name" value="REC_hyHK_CKI1_RcsC-like"/>
    <property type="match status" value="1"/>
</dbReference>
<evidence type="ECO:0000313" key="22">
    <source>
        <dbReference type="EMBL" id="HED30394.1"/>
    </source>
</evidence>
<evidence type="ECO:0000256" key="6">
    <source>
        <dbReference type="ARBA" id="ARBA00022679"/>
    </source>
</evidence>
<keyword evidence="6" id="KW-0808">Transferase</keyword>
<dbReference type="Pfam" id="PF01627">
    <property type="entry name" value="Hpt"/>
    <property type="match status" value="1"/>
</dbReference>
<dbReference type="SMART" id="SM00388">
    <property type="entry name" value="HisKA"/>
    <property type="match status" value="1"/>
</dbReference>
<dbReference type="InterPro" id="IPR005467">
    <property type="entry name" value="His_kinase_dom"/>
</dbReference>
<dbReference type="FunFam" id="3.30.565.10:FF:000010">
    <property type="entry name" value="Sensor histidine kinase RcsC"/>
    <property type="match status" value="1"/>
</dbReference>
<evidence type="ECO:0000256" key="8">
    <source>
        <dbReference type="ARBA" id="ARBA00022741"/>
    </source>
</evidence>
<comment type="catalytic activity">
    <reaction evidence="1">
        <text>ATP + protein L-histidine = ADP + protein N-phospho-L-histidine.</text>
        <dbReference type="EC" id="2.7.13.3"/>
    </reaction>
</comment>
<feature type="domain" description="Response regulatory" evidence="20">
    <location>
        <begin position="449"/>
        <end position="568"/>
    </location>
</feature>
<evidence type="ECO:0000256" key="16">
    <source>
        <dbReference type="PROSITE-ProRule" id="PRU00110"/>
    </source>
</evidence>
<keyword evidence="12" id="KW-0902">Two-component regulatory system</keyword>
<keyword evidence="4" id="KW-1003">Cell membrane</keyword>
<keyword evidence="18" id="KW-0175">Coiled coil</keyword>
<dbReference type="PRINTS" id="PR00344">
    <property type="entry name" value="BCTRLSENSOR"/>
</dbReference>
<comment type="subcellular location">
    <subcellularLocation>
        <location evidence="2">Cell membrane</location>
        <topology evidence="2">Multi-pass membrane protein</topology>
    </subcellularLocation>
</comment>
<dbReference type="InterPro" id="IPR008207">
    <property type="entry name" value="Sig_transdc_His_kin_Hpt_dom"/>
</dbReference>
<evidence type="ECO:0000256" key="3">
    <source>
        <dbReference type="ARBA" id="ARBA00012438"/>
    </source>
</evidence>
<feature type="domain" description="HPt" evidence="21">
    <location>
        <begin position="608"/>
        <end position="701"/>
    </location>
</feature>
<dbReference type="Pfam" id="PF02518">
    <property type="entry name" value="HATPase_c"/>
    <property type="match status" value="1"/>
</dbReference>
<feature type="modified residue" description="Phosphohistidine" evidence="16">
    <location>
        <position position="647"/>
    </location>
</feature>
<dbReference type="SUPFAM" id="SSF52172">
    <property type="entry name" value="CheY-like"/>
    <property type="match status" value="2"/>
</dbReference>
<accession>A0A831SRB2</accession>
<feature type="coiled-coil region" evidence="18">
    <location>
        <begin position="29"/>
        <end position="56"/>
    </location>
</feature>
<dbReference type="InterPro" id="IPR011006">
    <property type="entry name" value="CheY-like_superfamily"/>
</dbReference>
<dbReference type="GO" id="GO:0000155">
    <property type="term" value="F:phosphorelay sensor kinase activity"/>
    <property type="evidence" value="ECO:0007669"/>
    <property type="project" value="InterPro"/>
</dbReference>
<evidence type="ECO:0000259" key="21">
    <source>
        <dbReference type="PROSITE" id="PS50894"/>
    </source>
</evidence>
<dbReference type="PROSITE" id="PS50109">
    <property type="entry name" value="HIS_KIN"/>
    <property type="match status" value="1"/>
</dbReference>
<name>A0A831SRB2_PROAE</name>
<evidence type="ECO:0000256" key="18">
    <source>
        <dbReference type="SAM" id="Coils"/>
    </source>
</evidence>
<evidence type="ECO:0000256" key="14">
    <source>
        <dbReference type="ARBA" id="ARBA00064003"/>
    </source>
</evidence>
<evidence type="ECO:0000259" key="20">
    <source>
        <dbReference type="PROSITE" id="PS50110"/>
    </source>
</evidence>
<dbReference type="Pfam" id="PF00512">
    <property type="entry name" value="HisKA"/>
    <property type="match status" value="1"/>
</dbReference>
<keyword evidence="9" id="KW-0418">Kinase</keyword>